<dbReference type="EMBL" id="BKZW01000002">
    <property type="protein sequence ID" value="GER90304.1"/>
    <property type="molecule type" value="Genomic_DNA"/>
</dbReference>
<protein>
    <recommendedName>
        <fullName evidence="3">NADAR domain-containing protein</fullName>
    </recommendedName>
</protein>
<gene>
    <name evidence="4" type="ORF">KDW_44660</name>
</gene>
<dbReference type="Gene3D" id="1.10.357.40">
    <property type="entry name" value="YbiA-like"/>
    <property type="match status" value="1"/>
</dbReference>
<dbReference type="Pfam" id="PF08719">
    <property type="entry name" value="NADAR"/>
    <property type="match status" value="1"/>
</dbReference>
<reference evidence="4 5" key="1">
    <citation type="submission" date="2019-10" db="EMBL/GenBank/DDBJ databases">
        <title>Dictyobacter vulcani sp. nov., within the class Ktedonobacteria, isolated from soil of volcanic Mt. Zao.</title>
        <authorList>
            <person name="Zheng Y."/>
            <person name="Wang C.M."/>
            <person name="Sakai Y."/>
            <person name="Abe K."/>
            <person name="Yokota A."/>
            <person name="Yabe S."/>
        </authorList>
    </citation>
    <scope>NUCLEOTIDE SEQUENCE [LARGE SCALE GENOMIC DNA]</scope>
    <source>
        <strain evidence="4 5">W12</strain>
    </source>
</reference>
<comment type="catalytic activity">
    <reaction evidence="1">
        <text>5-amino-6-(5-phospho-D-ribosylamino)uracil + H2O = 5,6-diaminouracil + D-ribose 5-phosphate</text>
        <dbReference type="Rhea" id="RHEA:55020"/>
        <dbReference type="ChEBI" id="CHEBI:15377"/>
        <dbReference type="ChEBI" id="CHEBI:46252"/>
        <dbReference type="ChEBI" id="CHEBI:58453"/>
        <dbReference type="ChEBI" id="CHEBI:78346"/>
    </reaction>
</comment>
<keyword evidence="5" id="KW-1185">Reference proteome</keyword>
<dbReference type="Proteomes" id="UP000326912">
    <property type="component" value="Unassembled WGS sequence"/>
</dbReference>
<sequence length="149" mass="17335">MQMAIYFYSARAEPYGCFSNFSKHGFKVGGVWWPTSEHYFQGQKFAGTEHEEAVRRAYTPKMAAEIGRDRRRPLRSDWEAVKDEIMFQGVLHKFETHAELRELLLATGEEEILEDAPHDYYWGIGRDGSGKNQLGITLMQVRSMLRQQK</sequence>
<dbReference type="AlphaFoldDB" id="A0A5J4KLJ3"/>
<comment type="catalytic activity">
    <reaction evidence="2">
        <text>2,5-diamino-6-hydroxy-4-(5-phosphoribosylamino)-pyrimidine + H2O = 2,5,6-triamino-4-hydroxypyrimidine + D-ribose 5-phosphate</text>
        <dbReference type="Rhea" id="RHEA:23436"/>
        <dbReference type="ChEBI" id="CHEBI:15377"/>
        <dbReference type="ChEBI" id="CHEBI:58614"/>
        <dbReference type="ChEBI" id="CHEBI:78346"/>
        <dbReference type="ChEBI" id="CHEBI:137796"/>
    </reaction>
</comment>
<evidence type="ECO:0000259" key="3">
    <source>
        <dbReference type="Pfam" id="PF08719"/>
    </source>
</evidence>
<feature type="domain" description="NADAR" evidence="3">
    <location>
        <begin position="6"/>
        <end position="146"/>
    </location>
</feature>
<name>A0A5J4KLJ3_9CHLR</name>
<evidence type="ECO:0000256" key="2">
    <source>
        <dbReference type="ARBA" id="ARBA00000751"/>
    </source>
</evidence>
<dbReference type="CDD" id="cd15457">
    <property type="entry name" value="NADAR"/>
    <property type="match status" value="1"/>
</dbReference>
<evidence type="ECO:0000256" key="1">
    <source>
        <dbReference type="ARBA" id="ARBA00000022"/>
    </source>
</evidence>
<dbReference type="InterPro" id="IPR037238">
    <property type="entry name" value="YbiA-like_sf"/>
</dbReference>
<evidence type="ECO:0000313" key="4">
    <source>
        <dbReference type="EMBL" id="GER90304.1"/>
    </source>
</evidence>
<comment type="caution">
    <text evidence="4">The sequence shown here is derived from an EMBL/GenBank/DDBJ whole genome shotgun (WGS) entry which is preliminary data.</text>
</comment>
<evidence type="ECO:0000313" key="5">
    <source>
        <dbReference type="Proteomes" id="UP000326912"/>
    </source>
</evidence>
<dbReference type="NCBIfam" id="TIGR02464">
    <property type="entry name" value="ribofla_fusion"/>
    <property type="match status" value="1"/>
</dbReference>
<dbReference type="SUPFAM" id="SSF143990">
    <property type="entry name" value="YbiA-like"/>
    <property type="match status" value="1"/>
</dbReference>
<dbReference type="InterPro" id="IPR012816">
    <property type="entry name" value="NADAR"/>
</dbReference>
<proteinExistence type="predicted"/>
<accession>A0A5J4KLJ3</accession>
<organism evidence="4 5">
    <name type="scientific">Dictyobacter vulcani</name>
    <dbReference type="NCBI Taxonomy" id="2607529"/>
    <lineage>
        <taxon>Bacteria</taxon>
        <taxon>Bacillati</taxon>
        <taxon>Chloroflexota</taxon>
        <taxon>Ktedonobacteria</taxon>
        <taxon>Ktedonobacterales</taxon>
        <taxon>Dictyobacteraceae</taxon>
        <taxon>Dictyobacter</taxon>
    </lineage>
</organism>